<evidence type="ECO:0000313" key="1">
    <source>
        <dbReference type="EMBL" id="KVX03025.1"/>
    </source>
</evidence>
<dbReference type="RefSeq" id="WP_059743412.1">
    <property type="nucleotide sequence ID" value="NZ_LRDC01000001.1"/>
</dbReference>
<accession>A0A119D0J4</accession>
<protein>
    <submittedName>
        <fullName evidence="1">Uncharacterized protein</fullName>
    </submittedName>
</protein>
<comment type="caution">
    <text evidence="1">The sequence shown here is derived from an EMBL/GenBank/DDBJ whole genome shotgun (WGS) entry which is preliminary data.</text>
</comment>
<proteinExistence type="predicted"/>
<name>A0A119D0J4_SHEFR</name>
<evidence type="ECO:0000313" key="2">
    <source>
        <dbReference type="Proteomes" id="UP000055702"/>
    </source>
</evidence>
<sequence>MNRINVSIDADKVAQLIKAGHLCAADLQCLDRASKQTVWQLCLWSCQKRSTCHNKQCQQACMPSTAVEHCMRQLITDKDIAVSTYPKHIAKNRYD</sequence>
<dbReference type="AlphaFoldDB" id="A0A119D0J4"/>
<organism evidence="1">
    <name type="scientific">Shewanella frigidimarina</name>
    <dbReference type="NCBI Taxonomy" id="56812"/>
    <lineage>
        <taxon>Bacteria</taxon>
        <taxon>Pseudomonadati</taxon>
        <taxon>Pseudomonadota</taxon>
        <taxon>Gammaproteobacteria</taxon>
        <taxon>Alteromonadales</taxon>
        <taxon>Shewanellaceae</taxon>
        <taxon>Shewanella</taxon>
    </lineage>
</organism>
<reference evidence="1 2" key="1">
    <citation type="submission" date="2016-01" db="EMBL/GenBank/DDBJ databases">
        <title>Draft genome of the antarctic isolate Shewanella frigidimarina Ag06-30.</title>
        <authorList>
            <person name="Parmeciano Di Noto G."/>
            <person name="Vazquez S."/>
            <person name="Mac Cormack W."/>
            <person name="Iriarte A."/>
            <person name="Quiroga C."/>
        </authorList>
    </citation>
    <scope>NUCLEOTIDE SEQUENCE [LARGE SCALE GENOMIC DNA]</scope>
    <source>
        <strain evidence="1 2">Ag06-30</strain>
    </source>
</reference>
<dbReference type="EMBL" id="LRDC01000001">
    <property type="protein sequence ID" value="KVX03025.1"/>
    <property type="molecule type" value="Genomic_DNA"/>
</dbReference>
<dbReference type="Proteomes" id="UP000055702">
    <property type="component" value="Unassembled WGS sequence"/>
</dbReference>
<gene>
    <name evidence="1" type="ORF">AWJ07_00140</name>
</gene>